<protein>
    <submittedName>
        <fullName evidence="2">Uncharacterized protein</fullName>
    </submittedName>
</protein>
<feature type="transmembrane region" description="Helical" evidence="1">
    <location>
        <begin position="58"/>
        <end position="78"/>
    </location>
</feature>
<evidence type="ECO:0000256" key="1">
    <source>
        <dbReference type="SAM" id="Phobius"/>
    </source>
</evidence>
<accession>A0A2N8ZEI2</accession>
<dbReference type="EMBL" id="LT960611">
    <property type="protein sequence ID" value="SON50334.1"/>
    <property type="molecule type" value="Genomic_DNA"/>
</dbReference>
<gene>
    <name evidence="2" type="ORF">VTAP4600_A2355</name>
</gene>
<dbReference type="Proteomes" id="UP000235828">
    <property type="component" value="Chromosome A"/>
</dbReference>
<name>A0A2N8ZEI2_9VIBR</name>
<keyword evidence="3" id="KW-1185">Reference proteome</keyword>
<organism evidence="2 3">
    <name type="scientific">Vibrio tapetis subsp. tapetis</name>
    <dbReference type="NCBI Taxonomy" id="1671868"/>
    <lineage>
        <taxon>Bacteria</taxon>
        <taxon>Pseudomonadati</taxon>
        <taxon>Pseudomonadota</taxon>
        <taxon>Gammaproteobacteria</taxon>
        <taxon>Vibrionales</taxon>
        <taxon>Vibrionaceae</taxon>
        <taxon>Vibrio</taxon>
    </lineage>
</organism>
<dbReference type="KEGG" id="vta:A2355"/>
<keyword evidence="1" id="KW-1133">Transmembrane helix</keyword>
<feature type="transmembrane region" description="Helical" evidence="1">
    <location>
        <begin position="98"/>
        <end position="126"/>
    </location>
</feature>
<evidence type="ECO:0000313" key="3">
    <source>
        <dbReference type="Proteomes" id="UP000235828"/>
    </source>
</evidence>
<reference evidence="2 3" key="1">
    <citation type="submission" date="2017-10" db="EMBL/GenBank/DDBJ databases">
        <authorList>
            <person name="Banno H."/>
            <person name="Chua N.-H."/>
        </authorList>
    </citation>
    <scope>NUCLEOTIDE SEQUENCE [LARGE SCALE GENOMIC DNA]</scope>
    <source>
        <strain evidence="2">Vibrio tapetis CECT4600</strain>
    </source>
</reference>
<evidence type="ECO:0000313" key="2">
    <source>
        <dbReference type="EMBL" id="SON50334.1"/>
    </source>
</evidence>
<sequence>MQLILDTVVRYSFFGMFFCGGLLLVWVIIAGFPLIMLTPQAAKDYRFLGEDKNVESSLASGWDFVALILRFSIVHSVAFPWLGKKRGLTKIREVCPTWFIHCCLIFSVVASVLVGVGLISTFILIIDSYFLS</sequence>
<feature type="transmembrane region" description="Helical" evidence="1">
    <location>
        <begin position="12"/>
        <end position="37"/>
    </location>
</feature>
<dbReference type="AlphaFoldDB" id="A0A2N8ZEI2"/>
<proteinExistence type="predicted"/>
<keyword evidence="1" id="KW-0812">Transmembrane</keyword>
<keyword evidence="1" id="KW-0472">Membrane</keyword>